<sequence>MNPAHLKGDECRQEAQASVVYQAVQGRRLLDFNRYFTLPGVKITVSIFSPPEWQQLIKLIREPIPSPIDDDSMTCMYRYSIFDRNNSEQQEPQKGASQALLLWGQPSKTQFLLVAAGNGLARVDDDAVTSYIRLLDNETDFSPHSLYFRSLQSNIIPTSGVIVAVS</sequence>
<dbReference type="GeneID" id="36601473"/>
<dbReference type="RefSeq" id="XP_024750798.1">
    <property type="nucleotide sequence ID" value="XM_024893355.1"/>
</dbReference>
<name>A0A2T4BDY0_9HYPO</name>
<accession>A0A2T4BDY0</accession>
<evidence type="ECO:0000313" key="2">
    <source>
        <dbReference type="Proteomes" id="UP000241546"/>
    </source>
</evidence>
<dbReference type="Proteomes" id="UP000241546">
    <property type="component" value="Unassembled WGS sequence"/>
</dbReference>
<proteinExistence type="predicted"/>
<dbReference type="EMBL" id="KZ680211">
    <property type="protein sequence ID" value="PTB67478.1"/>
    <property type="molecule type" value="Genomic_DNA"/>
</dbReference>
<keyword evidence="2" id="KW-1185">Reference proteome</keyword>
<organism evidence="1 2">
    <name type="scientific">Trichoderma citrinoviride</name>
    <dbReference type="NCBI Taxonomy" id="58853"/>
    <lineage>
        <taxon>Eukaryota</taxon>
        <taxon>Fungi</taxon>
        <taxon>Dikarya</taxon>
        <taxon>Ascomycota</taxon>
        <taxon>Pezizomycotina</taxon>
        <taxon>Sordariomycetes</taxon>
        <taxon>Hypocreomycetidae</taxon>
        <taxon>Hypocreales</taxon>
        <taxon>Hypocreaceae</taxon>
        <taxon>Trichoderma</taxon>
    </lineage>
</organism>
<evidence type="ECO:0000313" key="1">
    <source>
        <dbReference type="EMBL" id="PTB67478.1"/>
    </source>
</evidence>
<reference evidence="2" key="1">
    <citation type="submission" date="2016-07" db="EMBL/GenBank/DDBJ databases">
        <title>Multiple horizontal gene transfer events from other fungi enriched the ability of initially mycotrophic Trichoderma (Ascomycota) to feed on dead plant biomass.</title>
        <authorList>
            <consortium name="DOE Joint Genome Institute"/>
            <person name="Atanasova L."/>
            <person name="Chenthamara K."/>
            <person name="Zhang J."/>
            <person name="Grujic M."/>
            <person name="Henrissat B."/>
            <person name="Kuo A."/>
            <person name="Aerts A."/>
            <person name="Salamov A."/>
            <person name="Lipzen A."/>
            <person name="Labutti K."/>
            <person name="Barry K."/>
            <person name="Miao Y."/>
            <person name="Rahimi M.J."/>
            <person name="Shen Q."/>
            <person name="Grigoriev I.V."/>
            <person name="Kubicek C.P."/>
            <person name="Druzhinina I.S."/>
        </authorList>
    </citation>
    <scope>NUCLEOTIDE SEQUENCE [LARGE SCALE GENOMIC DNA]</scope>
    <source>
        <strain evidence="2">TUCIM 6016</strain>
    </source>
</reference>
<dbReference type="AlphaFoldDB" id="A0A2T4BDY0"/>
<gene>
    <name evidence="1" type="ORF">BBK36DRAFT_1140129</name>
</gene>
<protein>
    <submittedName>
        <fullName evidence="1">Uncharacterized protein</fullName>
    </submittedName>
</protein>